<accession>A0A376NT17</accession>
<dbReference type="InterPro" id="IPR021868">
    <property type="entry name" value="Alpha_2_Macroglob_MG3"/>
</dbReference>
<dbReference type="GO" id="GO:0004866">
    <property type="term" value="F:endopeptidase inhibitor activity"/>
    <property type="evidence" value="ECO:0007669"/>
    <property type="project" value="TreeGrafter"/>
</dbReference>
<gene>
    <name evidence="2" type="ORF">NCTC11341_00875</name>
</gene>
<organism evidence="2 3">
    <name type="scientific">Escherichia coli</name>
    <dbReference type="NCBI Taxonomy" id="562"/>
    <lineage>
        <taxon>Bacteria</taxon>
        <taxon>Pseudomonadati</taxon>
        <taxon>Pseudomonadota</taxon>
        <taxon>Gammaproteobacteria</taxon>
        <taxon>Enterobacterales</taxon>
        <taxon>Enterobacteriaceae</taxon>
        <taxon>Escherichia</taxon>
    </lineage>
</organism>
<name>A0A376NT17_ECOLX</name>
<dbReference type="PANTHER" id="PTHR40094">
    <property type="entry name" value="ALPHA-2-MACROGLOBULIN HOMOLOG"/>
    <property type="match status" value="1"/>
</dbReference>
<dbReference type="EMBL" id="UGBT01000002">
    <property type="protein sequence ID" value="STH69368.1"/>
    <property type="molecule type" value="Genomic_DNA"/>
</dbReference>
<sequence>MNQAGRYDYSNPATLFTLSDIGVSAHRYHNRLDIFTQSLENGAAQQGIEVSLLNEKGQTLTQATSDAQGHVQLENDKNAALLWRVKTVRQRYSI</sequence>
<dbReference type="InterPro" id="IPR051802">
    <property type="entry name" value="YfhM-like"/>
</dbReference>
<evidence type="ECO:0000259" key="1">
    <source>
        <dbReference type="Pfam" id="PF11974"/>
    </source>
</evidence>
<dbReference type="Pfam" id="PF11974">
    <property type="entry name" value="bMG3"/>
    <property type="match status" value="1"/>
</dbReference>
<proteinExistence type="predicted"/>
<reference evidence="2 3" key="1">
    <citation type="submission" date="2018-06" db="EMBL/GenBank/DDBJ databases">
        <authorList>
            <consortium name="Pathogen Informatics"/>
            <person name="Doyle S."/>
        </authorList>
    </citation>
    <scope>NUCLEOTIDE SEQUENCE [LARGE SCALE GENOMIC DNA]</scope>
    <source>
        <strain evidence="2 3">NCTC11341</strain>
    </source>
</reference>
<dbReference type="AlphaFoldDB" id="A0A376NT17"/>
<protein>
    <submittedName>
        <fullName evidence="2">Putative protease inhibitor</fullName>
    </submittedName>
</protein>
<evidence type="ECO:0000313" key="2">
    <source>
        <dbReference type="EMBL" id="STH69368.1"/>
    </source>
</evidence>
<dbReference type="PANTHER" id="PTHR40094:SF1">
    <property type="entry name" value="UBIQUITIN DOMAIN-CONTAINING PROTEIN"/>
    <property type="match status" value="1"/>
</dbReference>
<dbReference type="Proteomes" id="UP000254428">
    <property type="component" value="Unassembled WGS sequence"/>
</dbReference>
<feature type="domain" description="Alpha-2-macroglobulin MG3" evidence="1">
    <location>
        <begin position="18"/>
        <end position="78"/>
    </location>
</feature>
<evidence type="ECO:0000313" key="3">
    <source>
        <dbReference type="Proteomes" id="UP000254428"/>
    </source>
</evidence>